<sequence>MTPDEAMVYSHISASGREGIWTKTIKAKTNLHQHVVSRCLKNLENQSFIKVIKSVKFPQRKIYMLYHLTPSIEVTGGPWFTDSELDTDFISTLLIVVWKFVAKKSYPTLKYRAGKQCSFALANEFGLPGVKEIAEFISRAGITDVELNLSDVRSLCDVLCYEERIEKMKNGCYKATWQSVLETSHSGLTGGGDEDGAGGDGLDDKVFNINDCYRVLQTAGTGADEEEDDDRERLYLDAYVSQ</sequence>
<evidence type="ECO:0000256" key="4">
    <source>
        <dbReference type="ARBA" id="ARBA00023163"/>
    </source>
</evidence>
<dbReference type="Proteomes" id="UP001165063">
    <property type="component" value="Unassembled WGS sequence"/>
</dbReference>
<dbReference type="InterPro" id="IPR036390">
    <property type="entry name" value="WH_DNA-bd_sf"/>
</dbReference>
<dbReference type="GO" id="GO:0006383">
    <property type="term" value="P:transcription by RNA polymerase III"/>
    <property type="evidence" value="ECO:0007669"/>
    <property type="project" value="InterPro"/>
</dbReference>
<evidence type="ECO:0000313" key="6">
    <source>
        <dbReference type="EMBL" id="GME74688.1"/>
    </source>
</evidence>
<evidence type="ECO:0000256" key="1">
    <source>
        <dbReference type="ARBA" id="ARBA00004123"/>
    </source>
</evidence>
<dbReference type="FunFam" id="1.10.10.10:FF:000116">
    <property type="entry name" value="DNA-directed RNA polymerase III subunit RPC6"/>
    <property type="match status" value="1"/>
</dbReference>
<dbReference type="Pfam" id="PF05158">
    <property type="entry name" value="RNA_pol_Rpc34"/>
    <property type="match status" value="1"/>
</dbReference>
<dbReference type="GO" id="GO:0005654">
    <property type="term" value="C:nucleoplasm"/>
    <property type="evidence" value="ECO:0007669"/>
    <property type="project" value="UniProtKB-ARBA"/>
</dbReference>
<dbReference type="OrthoDB" id="613763at2759"/>
<dbReference type="PANTHER" id="PTHR12780">
    <property type="entry name" value="RNA POLYMERASE III DNA DIRECTED , 39KD SUBUNIT-RELATED"/>
    <property type="match status" value="1"/>
</dbReference>
<comment type="subcellular location">
    <subcellularLocation>
        <location evidence="1">Nucleus</location>
    </subcellularLocation>
</comment>
<organism evidence="6 7">
    <name type="scientific">Ambrosiozyma monospora</name>
    <name type="common">Yeast</name>
    <name type="synonym">Endomycopsis monosporus</name>
    <dbReference type="NCBI Taxonomy" id="43982"/>
    <lineage>
        <taxon>Eukaryota</taxon>
        <taxon>Fungi</taxon>
        <taxon>Dikarya</taxon>
        <taxon>Ascomycota</taxon>
        <taxon>Saccharomycotina</taxon>
        <taxon>Pichiomycetes</taxon>
        <taxon>Pichiales</taxon>
        <taxon>Pichiaceae</taxon>
        <taxon>Ambrosiozyma</taxon>
    </lineage>
</organism>
<gene>
    <name evidence="6" type="ORF">Amon01_000952400</name>
</gene>
<dbReference type="InterPro" id="IPR016049">
    <property type="entry name" value="RNA_pol_Rpc34-like"/>
</dbReference>
<comment type="similarity">
    <text evidence="2">Belongs to the eukaryotic RPC34/RPC39 RNA polymerase subunit family.</text>
</comment>
<name>A0A9W6T4Q4_AMBMO</name>
<evidence type="ECO:0000256" key="2">
    <source>
        <dbReference type="ARBA" id="ARBA00011038"/>
    </source>
</evidence>
<evidence type="ECO:0000313" key="7">
    <source>
        <dbReference type="Proteomes" id="UP001165063"/>
    </source>
</evidence>
<comment type="caution">
    <text evidence="6">The sequence shown here is derived from an EMBL/GenBank/DDBJ whole genome shotgun (WGS) entry which is preliminary data.</text>
</comment>
<dbReference type="EMBL" id="BSXU01011340">
    <property type="protein sequence ID" value="GME74688.1"/>
    <property type="molecule type" value="Genomic_DNA"/>
</dbReference>
<reference evidence="6" key="1">
    <citation type="submission" date="2023-04" db="EMBL/GenBank/DDBJ databases">
        <title>Ambrosiozyma monospora NBRC 1965.</title>
        <authorList>
            <person name="Ichikawa N."/>
            <person name="Sato H."/>
            <person name="Tonouchi N."/>
        </authorList>
    </citation>
    <scope>NUCLEOTIDE SEQUENCE</scope>
    <source>
        <strain evidence="6">NBRC 1965</strain>
    </source>
</reference>
<dbReference type="InterPro" id="IPR007832">
    <property type="entry name" value="RNA_pol_Rpc34"/>
</dbReference>
<dbReference type="Gene3D" id="1.10.10.10">
    <property type="entry name" value="Winged helix-like DNA-binding domain superfamily/Winged helix DNA-binding domain"/>
    <property type="match status" value="1"/>
</dbReference>
<protein>
    <submittedName>
        <fullName evidence="6">Unnamed protein product</fullName>
    </submittedName>
</protein>
<dbReference type="GO" id="GO:0005666">
    <property type="term" value="C:RNA polymerase III complex"/>
    <property type="evidence" value="ECO:0007669"/>
    <property type="project" value="InterPro"/>
</dbReference>
<keyword evidence="4" id="KW-0804">Transcription</keyword>
<dbReference type="InterPro" id="IPR036388">
    <property type="entry name" value="WH-like_DNA-bd_sf"/>
</dbReference>
<dbReference type="AlphaFoldDB" id="A0A9W6T4Q4"/>
<keyword evidence="5" id="KW-0539">Nucleus</keyword>
<proteinExistence type="inferred from homology"/>
<dbReference type="SUPFAM" id="SSF46785">
    <property type="entry name" value="Winged helix' DNA-binding domain"/>
    <property type="match status" value="1"/>
</dbReference>
<accession>A0A9W6T4Q4</accession>
<evidence type="ECO:0000256" key="3">
    <source>
        <dbReference type="ARBA" id="ARBA00022478"/>
    </source>
</evidence>
<keyword evidence="7" id="KW-1185">Reference proteome</keyword>
<evidence type="ECO:0000256" key="5">
    <source>
        <dbReference type="ARBA" id="ARBA00023242"/>
    </source>
</evidence>
<keyword evidence="3" id="KW-0240">DNA-directed RNA polymerase</keyword>
<dbReference type="GO" id="GO:0005737">
    <property type="term" value="C:cytoplasm"/>
    <property type="evidence" value="ECO:0007669"/>
    <property type="project" value="UniProtKB-ARBA"/>
</dbReference>